<sequence>MEKCRRRDLDSDPQSEAGTTGDGVGTGGRVVGIGHWHVCRFMQHFSNYIRVGRHYNGNYTQEPQNMPVGGWPRSLWRGCGTPSGTLAFWHSGLLAYWHSGIPASLSSSRGAAT</sequence>
<dbReference type="Proteomes" id="UP000515162">
    <property type="component" value="Chromosome 3L"/>
</dbReference>
<feature type="compositionally biased region" description="Basic and acidic residues" evidence="1">
    <location>
        <begin position="1"/>
        <end position="10"/>
    </location>
</feature>
<evidence type="ECO:0000313" key="2">
    <source>
        <dbReference type="Proteomes" id="UP000515162"/>
    </source>
</evidence>
<accession>A0A6P8JYH6</accession>
<reference evidence="3" key="1">
    <citation type="submission" date="2025-08" db="UniProtKB">
        <authorList>
            <consortium name="RefSeq"/>
        </authorList>
    </citation>
    <scope>IDENTIFICATION</scope>
    <source>
        <strain evidence="3">Mau12</strain>
        <tissue evidence="3">Whole Body</tissue>
    </source>
</reference>
<keyword evidence="2" id="KW-1185">Reference proteome</keyword>
<dbReference type="RefSeq" id="XP_033161420.1">
    <property type="nucleotide sequence ID" value="XM_033305529.1"/>
</dbReference>
<evidence type="ECO:0000313" key="3">
    <source>
        <dbReference type="RefSeq" id="XP_033161420.1"/>
    </source>
</evidence>
<dbReference type="GeneID" id="117141853"/>
<dbReference type="AlphaFoldDB" id="A0A6P8JYH6"/>
<feature type="region of interest" description="Disordered" evidence="1">
    <location>
        <begin position="1"/>
        <end position="28"/>
    </location>
</feature>
<name>A0A6P8JYH6_DROMA</name>
<gene>
    <name evidence="3" type="primary">LOC117141853</name>
</gene>
<proteinExistence type="predicted"/>
<evidence type="ECO:0000256" key="1">
    <source>
        <dbReference type="SAM" id="MobiDB-lite"/>
    </source>
</evidence>
<protein>
    <submittedName>
        <fullName evidence="3">Uncharacterized protein LOC117141853</fullName>
    </submittedName>
</protein>
<organism evidence="2 3">
    <name type="scientific">Drosophila mauritiana</name>
    <name type="common">Fruit fly</name>
    <dbReference type="NCBI Taxonomy" id="7226"/>
    <lineage>
        <taxon>Eukaryota</taxon>
        <taxon>Metazoa</taxon>
        <taxon>Ecdysozoa</taxon>
        <taxon>Arthropoda</taxon>
        <taxon>Hexapoda</taxon>
        <taxon>Insecta</taxon>
        <taxon>Pterygota</taxon>
        <taxon>Neoptera</taxon>
        <taxon>Endopterygota</taxon>
        <taxon>Diptera</taxon>
        <taxon>Brachycera</taxon>
        <taxon>Muscomorpha</taxon>
        <taxon>Ephydroidea</taxon>
        <taxon>Drosophilidae</taxon>
        <taxon>Drosophila</taxon>
        <taxon>Sophophora</taxon>
    </lineage>
</organism>